<proteinExistence type="predicted"/>
<evidence type="ECO:0000313" key="2">
    <source>
        <dbReference type="Proteomes" id="UP001420932"/>
    </source>
</evidence>
<dbReference type="AlphaFoldDB" id="A0AAP0EQW6"/>
<dbReference type="Proteomes" id="UP001420932">
    <property type="component" value="Unassembled WGS sequence"/>
</dbReference>
<reference evidence="1 2" key="1">
    <citation type="submission" date="2024-01" db="EMBL/GenBank/DDBJ databases">
        <title>Genome assemblies of Stephania.</title>
        <authorList>
            <person name="Yang L."/>
        </authorList>
    </citation>
    <scope>NUCLEOTIDE SEQUENCE [LARGE SCALE GENOMIC DNA]</scope>
    <source>
        <strain evidence="1">YNDBR</strain>
        <tissue evidence="1">Leaf</tissue>
    </source>
</reference>
<protein>
    <submittedName>
        <fullName evidence="1">Uncharacterized protein</fullName>
    </submittedName>
</protein>
<name>A0AAP0EQW6_9MAGN</name>
<dbReference type="EMBL" id="JBBNAF010000011">
    <property type="protein sequence ID" value="KAK9098005.1"/>
    <property type="molecule type" value="Genomic_DNA"/>
</dbReference>
<gene>
    <name evidence="1" type="ORF">Syun_025050</name>
</gene>
<accession>A0AAP0EQW6</accession>
<keyword evidence="2" id="KW-1185">Reference proteome</keyword>
<organism evidence="1 2">
    <name type="scientific">Stephania yunnanensis</name>
    <dbReference type="NCBI Taxonomy" id="152371"/>
    <lineage>
        <taxon>Eukaryota</taxon>
        <taxon>Viridiplantae</taxon>
        <taxon>Streptophyta</taxon>
        <taxon>Embryophyta</taxon>
        <taxon>Tracheophyta</taxon>
        <taxon>Spermatophyta</taxon>
        <taxon>Magnoliopsida</taxon>
        <taxon>Ranunculales</taxon>
        <taxon>Menispermaceae</taxon>
        <taxon>Menispermoideae</taxon>
        <taxon>Cissampelideae</taxon>
        <taxon>Stephania</taxon>
    </lineage>
</organism>
<comment type="caution">
    <text evidence="1">The sequence shown here is derived from an EMBL/GenBank/DDBJ whole genome shotgun (WGS) entry which is preliminary data.</text>
</comment>
<evidence type="ECO:0000313" key="1">
    <source>
        <dbReference type="EMBL" id="KAK9098005.1"/>
    </source>
</evidence>
<sequence>MTTPITNATTSGFILAPEAKMLREFLKFQPGFFYRGGDPEASGKWIVSYPRFHKLMRNEECPSTIVGSMLERPCSCIVDHLSGYASKADDMG</sequence>